<dbReference type="AlphaFoldDB" id="A0A9J5W4S5"/>
<dbReference type="OrthoDB" id="1304063at2759"/>
<sequence>MELLFNQLMEGKSINELDARQMKGLLKVFVAKTAKINERKIQLEKPPNPPSNNKNVISTSLVEDLLNDGYFFETMAAIGDGSGTETGPTEGNDTNAEDDGHSKDLD</sequence>
<feature type="region of interest" description="Disordered" evidence="1">
    <location>
        <begin position="77"/>
        <end position="106"/>
    </location>
</feature>
<keyword evidence="3" id="KW-1185">Reference proteome</keyword>
<reference evidence="2 3" key="1">
    <citation type="submission" date="2020-09" db="EMBL/GenBank/DDBJ databases">
        <title>De no assembly of potato wild relative species, Solanum commersonii.</title>
        <authorList>
            <person name="Cho K."/>
        </authorList>
    </citation>
    <scope>NUCLEOTIDE SEQUENCE [LARGE SCALE GENOMIC DNA]</scope>
    <source>
        <strain evidence="2">LZ3.2</strain>
        <tissue evidence="2">Leaf</tissue>
    </source>
</reference>
<organism evidence="2 3">
    <name type="scientific">Solanum commersonii</name>
    <name type="common">Commerson's wild potato</name>
    <name type="synonym">Commerson's nightshade</name>
    <dbReference type="NCBI Taxonomy" id="4109"/>
    <lineage>
        <taxon>Eukaryota</taxon>
        <taxon>Viridiplantae</taxon>
        <taxon>Streptophyta</taxon>
        <taxon>Embryophyta</taxon>
        <taxon>Tracheophyta</taxon>
        <taxon>Spermatophyta</taxon>
        <taxon>Magnoliopsida</taxon>
        <taxon>eudicotyledons</taxon>
        <taxon>Gunneridae</taxon>
        <taxon>Pentapetalae</taxon>
        <taxon>asterids</taxon>
        <taxon>lamiids</taxon>
        <taxon>Solanales</taxon>
        <taxon>Solanaceae</taxon>
        <taxon>Solanoideae</taxon>
        <taxon>Solaneae</taxon>
        <taxon>Solanum</taxon>
    </lineage>
</organism>
<evidence type="ECO:0000256" key="1">
    <source>
        <dbReference type="SAM" id="MobiDB-lite"/>
    </source>
</evidence>
<gene>
    <name evidence="2" type="ORF">H5410_060191</name>
</gene>
<comment type="caution">
    <text evidence="2">The sequence shown here is derived from an EMBL/GenBank/DDBJ whole genome shotgun (WGS) entry which is preliminary data.</text>
</comment>
<evidence type="ECO:0000313" key="3">
    <source>
        <dbReference type="Proteomes" id="UP000824120"/>
    </source>
</evidence>
<feature type="compositionally biased region" description="Polar residues" evidence="1">
    <location>
        <begin position="83"/>
        <end position="94"/>
    </location>
</feature>
<name>A0A9J5W4S5_SOLCO</name>
<accession>A0A9J5W4S5</accession>
<proteinExistence type="predicted"/>
<dbReference type="EMBL" id="JACXVP010000012">
    <property type="protein sequence ID" value="KAG5570425.1"/>
    <property type="molecule type" value="Genomic_DNA"/>
</dbReference>
<dbReference type="Proteomes" id="UP000824120">
    <property type="component" value="Chromosome 12"/>
</dbReference>
<evidence type="ECO:0000313" key="2">
    <source>
        <dbReference type="EMBL" id="KAG5570425.1"/>
    </source>
</evidence>
<protein>
    <submittedName>
        <fullName evidence="2">Uncharacterized protein</fullName>
    </submittedName>
</protein>